<reference evidence="4" key="1">
    <citation type="submission" date="2020-10" db="EMBL/GenBank/DDBJ databases">
        <authorList>
            <person name="Gilroy R."/>
        </authorList>
    </citation>
    <scope>NUCLEOTIDE SEQUENCE</scope>
    <source>
        <strain evidence="4">17113</strain>
    </source>
</reference>
<dbReference type="Pfam" id="PF01381">
    <property type="entry name" value="HTH_3"/>
    <property type="match status" value="1"/>
</dbReference>
<dbReference type="PANTHER" id="PTHR46558">
    <property type="entry name" value="TRACRIPTIONAL REGULATORY PROTEIN-RELATED-RELATED"/>
    <property type="match status" value="1"/>
</dbReference>
<organism evidence="4 5">
    <name type="scientific">Candidatus Alloenteromonas pullistercoris</name>
    <dbReference type="NCBI Taxonomy" id="2840785"/>
    <lineage>
        <taxon>Bacteria</taxon>
        <taxon>Bacillati</taxon>
        <taxon>Bacillota</taxon>
        <taxon>Bacillota incertae sedis</taxon>
        <taxon>Candidatus Alloenteromonas</taxon>
    </lineage>
</organism>
<keyword evidence="2" id="KW-0812">Transmembrane</keyword>
<comment type="caution">
    <text evidence="4">The sequence shown here is derived from an EMBL/GenBank/DDBJ whole genome shotgun (WGS) entry which is preliminary data.</text>
</comment>
<dbReference type="InterPro" id="IPR001387">
    <property type="entry name" value="Cro/C1-type_HTH"/>
</dbReference>
<dbReference type="PANTHER" id="PTHR46558:SF4">
    <property type="entry name" value="DNA-BIDING PHAGE PROTEIN"/>
    <property type="match status" value="1"/>
</dbReference>
<evidence type="ECO:0000259" key="3">
    <source>
        <dbReference type="PROSITE" id="PS50943"/>
    </source>
</evidence>
<proteinExistence type="predicted"/>
<feature type="domain" description="HTH cro/C1-type" evidence="3">
    <location>
        <begin position="7"/>
        <end position="61"/>
    </location>
</feature>
<dbReference type="SUPFAM" id="SSF47413">
    <property type="entry name" value="lambda repressor-like DNA-binding domains"/>
    <property type="match status" value="1"/>
</dbReference>
<protein>
    <submittedName>
        <fullName evidence="4">Helix-turn-helix transcriptional regulator</fullName>
    </submittedName>
</protein>
<keyword evidence="2" id="KW-1133">Transmembrane helix</keyword>
<dbReference type="SMART" id="SM00530">
    <property type="entry name" value="HTH_XRE"/>
    <property type="match status" value="1"/>
</dbReference>
<dbReference type="AlphaFoldDB" id="A0A9D9DG59"/>
<accession>A0A9D9DG59</accession>
<sequence>MELSEKIIRIREENGLTQEQMAERLFVTRQAISKYERGLSCPSLDVLRLLCKEFNVNMDDLLGIGEKEKGEEYKAIGYRHHGFALLYGLLFLFLLGVLIAFNILSPSSNAEIWEIAFYDVILGFIALMLAYMLFLSIFPLGGTLVEYNGYGLRVKTLKGKAEIPFSRISAVEIKTHGNWNSGRLLIRTFGANYSVYPLKDLNQVKTIIDEVKSDKRF</sequence>
<gene>
    <name evidence="4" type="ORF">IAC61_03375</name>
</gene>
<dbReference type="GO" id="GO:0003677">
    <property type="term" value="F:DNA binding"/>
    <property type="evidence" value="ECO:0007669"/>
    <property type="project" value="UniProtKB-KW"/>
</dbReference>
<evidence type="ECO:0000256" key="1">
    <source>
        <dbReference type="ARBA" id="ARBA00023125"/>
    </source>
</evidence>
<keyword evidence="2" id="KW-0472">Membrane</keyword>
<reference evidence="4" key="2">
    <citation type="journal article" date="2021" name="PeerJ">
        <title>Extensive microbial diversity within the chicken gut microbiome revealed by metagenomics and culture.</title>
        <authorList>
            <person name="Gilroy R."/>
            <person name="Ravi A."/>
            <person name="Getino M."/>
            <person name="Pursley I."/>
            <person name="Horton D.L."/>
            <person name="Alikhan N.F."/>
            <person name="Baker D."/>
            <person name="Gharbi K."/>
            <person name="Hall N."/>
            <person name="Watson M."/>
            <person name="Adriaenssens E.M."/>
            <person name="Foster-Nyarko E."/>
            <person name="Jarju S."/>
            <person name="Secka A."/>
            <person name="Antonio M."/>
            <person name="Oren A."/>
            <person name="Chaudhuri R.R."/>
            <person name="La Ragione R."/>
            <person name="Hildebrand F."/>
            <person name="Pallen M.J."/>
        </authorList>
    </citation>
    <scope>NUCLEOTIDE SEQUENCE</scope>
    <source>
        <strain evidence="4">17113</strain>
    </source>
</reference>
<evidence type="ECO:0000313" key="4">
    <source>
        <dbReference type="EMBL" id="MBO8426345.1"/>
    </source>
</evidence>
<evidence type="ECO:0000256" key="2">
    <source>
        <dbReference type="SAM" id="Phobius"/>
    </source>
</evidence>
<evidence type="ECO:0000313" key="5">
    <source>
        <dbReference type="Proteomes" id="UP000823634"/>
    </source>
</evidence>
<name>A0A9D9DG59_9FIRM</name>
<dbReference type="PROSITE" id="PS50943">
    <property type="entry name" value="HTH_CROC1"/>
    <property type="match status" value="1"/>
</dbReference>
<dbReference type="CDD" id="cd00093">
    <property type="entry name" value="HTH_XRE"/>
    <property type="match status" value="1"/>
</dbReference>
<dbReference type="Proteomes" id="UP000823634">
    <property type="component" value="Unassembled WGS sequence"/>
</dbReference>
<dbReference type="EMBL" id="JADINA010000022">
    <property type="protein sequence ID" value="MBO8426345.1"/>
    <property type="molecule type" value="Genomic_DNA"/>
</dbReference>
<dbReference type="Gene3D" id="1.10.260.40">
    <property type="entry name" value="lambda repressor-like DNA-binding domains"/>
    <property type="match status" value="1"/>
</dbReference>
<feature type="transmembrane region" description="Helical" evidence="2">
    <location>
        <begin position="116"/>
        <end position="138"/>
    </location>
</feature>
<feature type="transmembrane region" description="Helical" evidence="2">
    <location>
        <begin position="84"/>
        <end position="104"/>
    </location>
</feature>
<keyword evidence="1" id="KW-0238">DNA-binding</keyword>
<dbReference type="InterPro" id="IPR010982">
    <property type="entry name" value="Lambda_DNA-bd_dom_sf"/>
</dbReference>